<feature type="region of interest" description="Disordered" evidence="2">
    <location>
        <begin position="1"/>
        <end position="21"/>
    </location>
</feature>
<evidence type="ECO:0000256" key="2">
    <source>
        <dbReference type="SAM" id="MobiDB-lite"/>
    </source>
</evidence>
<dbReference type="PANTHER" id="PTHR14187">
    <property type="entry name" value="ALPHA KINASE/ELONGATION FACTOR 2 KINASE"/>
    <property type="match status" value="1"/>
</dbReference>
<evidence type="ECO:0000313" key="4">
    <source>
        <dbReference type="Proteomes" id="UP000650582"/>
    </source>
</evidence>
<dbReference type="Gene3D" id="3.30.420.40">
    <property type="match status" value="2"/>
</dbReference>
<evidence type="ECO:0000313" key="3">
    <source>
        <dbReference type="EMBL" id="KAF8685657.1"/>
    </source>
</evidence>
<name>A0A8H7HER7_9AGAM</name>
<dbReference type="Proteomes" id="UP000650582">
    <property type="component" value="Unassembled WGS sequence"/>
</dbReference>
<dbReference type="SUPFAM" id="SSF53067">
    <property type="entry name" value="Actin-like ATPase domain"/>
    <property type="match status" value="2"/>
</dbReference>
<protein>
    <submittedName>
        <fullName evidence="3">ATP binding</fullName>
    </submittedName>
</protein>
<dbReference type="InterPro" id="IPR027417">
    <property type="entry name" value="P-loop_NTPase"/>
</dbReference>
<feature type="coiled-coil region" evidence="1">
    <location>
        <begin position="838"/>
        <end position="865"/>
    </location>
</feature>
<dbReference type="InterPro" id="IPR043129">
    <property type="entry name" value="ATPase_NBD"/>
</dbReference>
<dbReference type="EMBL" id="JACYCC010000021">
    <property type="protein sequence ID" value="KAF8685657.1"/>
    <property type="molecule type" value="Genomic_DNA"/>
</dbReference>
<feature type="coiled-coil region" evidence="1">
    <location>
        <begin position="889"/>
        <end position="1009"/>
    </location>
</feature>
<evidence type="ECO:0000256" key="1">
    <source>
        <dbReference type="SAM" id="Coils"/>
    </source>
</evidence>
<dbReference type="PANTHER" id="PTHR14187:SF5">
    <property type="entry name" value="HEAT SHOCK 70 KDA PROTEIN 12A"/>
    <property type="match status" value="1"/>
</dbReference>
<dbReference type="Gene3D" id="3.90.640.10">
    <property type="entry name" value="Actin, Chain A, domain 4"/>
    <property type="match status" value="1"/>
</dbReference>
<accession>A0A8H7HER7</accession>
<sequence length="1348" mass="153172">MFSNSQYGEPHGWKAGNENTNNVGPKPFDSIWEKDSRIIIGIDIGSTQSGVAVAFLQKGVKQTIHRVTQWPGQALEHQSKVPTLALYDKHGKAIAFGAEVEEMMDDTDDRDSGLAKRFKLHMHPSEMREKYSIKLDPLPNGVALLQIYADFMNYLFKNTEPFFKDRIVDGPTIWEAYKDNITFIIAHPNGWGIREQEFLRRAAVDGGLVTVADSKNRVRFVTEAEASVHYCISHSNISNRLKTGLNFAVCDAGGSTVDTTVYTVTSMSPLLKLAEKRDSACIQAGGLYVDDAVEKYLEDTLTRAGIDPEDIKEYVEEGVKDFEKFPKRLFSDGSDSLKLKLGDKGLTNPEISVRRGVMTVPSPTPKWFFDHCVKAIIKSVDDQIRGINVSHILLVGGFGDSPYLQQQLKERSKAVAEGAIMWNTMTSVFSRAPNWSYGIQGYVRFDSYSSDHRERTTFTTPDGYQKVTGVWCEIVKKGVSLNVDDVCRQSFFRTYSTPKPNLESIEIALYSYAGNDQPKWLRTKNGSLLKGFENVCLITADLRSLSGALEAKIGPHGTYWGLLFWVCVRFGDTEISAYLEWEENVLEVAGNLTIIGKAECQPRTKLFQQYRAPNSIYGDEVKLIDSPGFGNEATDDRVILEALVRYFAPDPAKPRFEGVNYPDRVTGIIYIHHEGGRLSNQPSQRTIEMLGEIIGQEFLDRVTVLVKFETKIQGNLSNLTPPQSSPVYPLYCNSTKPRTLIYDQTHQLTERIFGHYLELTPRLIRLAVLDNFVQQRGGDWQYDKIPQHLRDFFPQDVGHRGTIDQLQSRVHEQGSKLEKQQTALAEKDQEIIDLRFSRESEKARSEDLKNQLGKKEEEIKALRNTWDMRYDRLGELQALLAQKGEELKIAQFNRAAEQEEFRKQRLREQFSHDVAINRLKNTIEDQKVEVNRLKSDLENSAALKDVNHELELEIMKLRVELQSNEDRLKLEIHKKEEISKLSSERNSEIEEIREQLRVKDEDLAKLKADNERKSQVHISVDGAHVQAKVKRTTELNASVNGLRTDTESKEDEMDRLSAELHRTRAEYASLRNHMQLQENIEQADITTAIGDINRLIEEFGGSLSEDIEKYIEQNCPQKDIQPKDLLGVFGQVGSEQVSRIKQDAYVLLEYAIQATICKQLNVHLFEPFHPSIADDQDRNMFIMQLYDQIKYQEPQSVAGRWRRDTFNSISKSLGVKDQDAPGDERLHRLITEALSVLLGKLVDIQPQEILKEHNKELRRVITKAEELNQLLKGSISFLGDFHPVVFSLGETFHADYMTPTGSKAKKIKHIGTIVITVEMGLIKKSALGRGQKPEEMVLRKAIVLGLPE</sequence>
<gene>
    <name evidence="3" type="ORF">RHS04_00547</name>
</gene>
<comment type="caution">
    <text evidence="3">The sequence shown here is derived from an EMBL/GenBank/DDBJ whole genome shotgun (WGS) entry which is preliminary data.</text>
</comment>
<proteinExistence type="predicted"/>
<organism evidence="3 4">
    <name type="scientific">Rhizoctonia solani</name>
    <dbReference type="NCBI Taxonomy" id="456999"/>
    <lineage>
        <taxon>Eukaryota</taxon>
        <taxon>Fungi</taxon>
        <taxon>Dikarya</taxon>
        <taxon>Basidiomycota</taxon>
        <taxon>Agaricomycotina</taxon>
        <taxon>Agaricomycetes</taxon>
        <taxon>Cantharellales</taxon>
        <taxon>Ceratobasidiaceae</taxon>
        <taxon>Rhizoctonia</taxon>
    </lineage>
</organism>
<dbReference type="Gene3D" id="3.40.50.300">
    <property type="entry name" value="P-loop containing nucleotide triphosphate hydrolases"/>
    <property type="match status" value="1"/>
</dbReference>
<dbReference type="CDD" id="cd10170">
    <property type="entry name" value="ASKHA_NBD_HSP70"/>
    <property type="match status" value="1"/>
</dbReference>
<feature type="coiled-coil region" evidence="1">
    <location>
        <begin position="1039"/>
        <end position="1073"/>
    </location>
</feature>
<reference evidence="3" key="1">
    <citation type="submission" date="2020-09" db="EMBL/GenBank/DDBJ databases">
        <title>Comparative genome analyses of four rice-infecting Rhizoctonia solani isolates reveal extensive enrichment of homogalacturonan modification genes.</title>
        <authorList>
            <person name="Lee D.-Y."/>
            <person name="Jeon J."/>
            <person name="Kim K.-T."/>
            <person name="Cheong K."/>
            <person name="Song H."/>
            <person name="Choi G."/>
            <person name="Ko J."/>
            <person name="Opiyo S.O."/>
            <person name="Zuo S."/>
            <person name="Madhav S."/>
            <person name="Lee Y.-H."/>
            <person name="Wang G.-L."/>
        </authorList>
    </citation>
    <scope>NUCLEOTIDE SEQUENCE</scope>
    <source>
        <strain evidence="3">AG1-IA YN-7</strain>
    </source>
</reference>
<keyword evidence="1" id="KW-0175">Coiled coil</keyword>